<keyword evidence="2" id="KW-1185">Reference proteome</keyword>
<name>A0A0U1DE24_9MYCO</name>
<organism evidence="1 2">
    <name type="scientific">Mycobacterium europaeum</name>
    <dbReference type="NCBI Taxonomy" id="761804"/>
    <lineage>
        <taxon>Bacteria</taxon>
        <taxon>Bacillati</taxon>
        <taxon>Actinomycetota</taxon>
        <taxon>Actinomycetes</taxon>
        <taxon>Mycobacteriales</taxon>
        <taxon>Mycobacteriaceae</taxon>
        <taxon>Mycobacterium</taxon>
        <taxon>Mycobacterium simiae complex</taxon>
    </lineage>
</organism>
<reference evidence="2" key="1">
    <citation type="submission" date="2015-03" db="EMBL/GenBank/DDBJ databases">
        <authorList>
            <person name="Urmite Genomes"/>
        </authorList>
    </citation>
    <scope>NUCLEOTIDE SEQUENCE [LARGE SCALE GENOMIC DNA]</scope>
    <source>
        <strain evidence="2">CSUR P1344</strain>
    </source>
</reference>
<evidence type="ECO:0000313" key="2">
    <source>
        <dbReference type="Proteomes" id="UP000199601"/>
    </source>
</evidence>
<dbReference type="Proteomes" id="UP000199601">
    <property type="component" value="Unassembled WGS sequence"/>
</dbReference>
<protein>
    <recommendedName>
        <fullName evidence="3">DOD-type homing endonuclease domain-containing protein</fullName>
    </recommendedName>
</protein>
<dbReference type="InterPro" id="IPR027434">
    <property type="entry name" value="Homing_endonucl"/>
</dbReference>
<sequence length="247" mass="28230">MRSAEEFEAVRKLVAQGLNDCAIARQTGVPRRTVWGWRYCESPIRLRSPSGSSPCNVQHEFTALPPAAYCYVLGLYLGDGCISKSRRVWRLRITLDDKYPQIIDRCRRAIDVLMPRQRAAVLRRASNCTEVSLYSKHWPCLLPQHGPGKKHLRPIRLQPWQEVLVTQATEEFIRGLIDSDGCRVVANDRGVRSVRYHFSNRSDDIRGLFTAALDHLDIPWTRPSKYVIAVYRKAAVARLDEFVGPKS</sequence>
<gene>
    <name evidence="1" type="ORF">BN000_02714</name>
</gene>
<dbReference type="Gene3D" id="3.10.28.10">
    <property type="entry name" value="Homing endonucleases"/>
    <property type="match status" value="1"/>
</dbReference>
<dbReference type="EMBL" id="CTEC01000001">
    <property type="protein sequence ID" value="CQD12748.1"/>
    <property type="molecule type" value="Genomic_DNA"/>
</dbReference>
<proteinExistence type="predicted"/>
<evidence type="ECO:0000313" key="1">
    <source>
        <dbReference type="EMBL" id="CQD12748.1"/>
    </source>
</evidence>
<dbReference type="AlphaFoldDB" id="A0A0U1DE24"/>
<evidence type="ECO:0008006" key="3">
    <source>
        <dbReference type="Google" id="ProtNLM"/>
    </source>
</evidence>
<accession>A0A0U1DE24</accession>